<evidence type="ECO:0000313" key="2">
    <source>
        <dbReference type="Proteomes" id="UP001302745"/>
    </source>
</evidence>
<dbReference type="Proteomes" id="UP001302745">
    <property type="component" value="Unassembled WGS sequence"/>
</dbReference>
<keyword evidence="2" id="KW-1185">Reference proteome</keyword>
<dbReference type="EMBL" id="MU856840">
    <property type="protein sequence ID" value="KAK4158317.1"/>
    <property type="molecule type" value="Genomic_DNA"/>
</dbReference>
<gene>
    <name evidence="1" type="ORF">C8A00DRAFT_10918</name>
</gene>
<sequence length="227" mass="25631">MDSVIASWDGILDSNFPQYTTHRGGKFYSIPLRRHAGAWGDGWGRSIVVQLLTHDWGLIDLNSAAGLPGPPPPQRTDVAWLELAAPNKAKSRSAWRDLMRLAVDRLAEENPERRLLLILVAGFKWMPFIWDPVEPLHPELGPLMMKGDGEDERWPVDPRVYMAYREGEAEPSGLTFDPLEAYTLDYWTKDEAGTVVNRRNLVWLEKLLAAARLRAVGTKSESTTARE</sequence>
<accession>A0AAN7A168</accession>
<comment type="caution">
    <text evidence="1">The sequence shown here is derived from an EMBL/GenBank/DDBJ whole genome shotgun (WGS) entry which is preliminary data.</text>
</comment>
<organism evidence="1 2">
    <name type="scientific">Chaetomidium leptoderma</name>
    <dbReference type="NCBI Taxonomy" id="669021"/>
    <lineage>
        <taxon>Eukaryota</taxon>
        <taxon>Fungi</taxon>
        <taxon>Dikarya</taxon>
        <taxon>Ascomycota</taxon>
        <taxon>Pezizomycotina</taxon>
        <taxon>Sordariomycetes</taxon>
        <taxon>Sordariomycetidae</taxon>
        <taxon>Sordariales</taxon>
        <taxon>Chaetomiaceae</taxon>
        <taxon>Chaetomidium</taxon>
    </lineage>
</organism>
<protein>
    <submittedName>
        <fullName evidence="1">Uncharacterized protein</fullName>
    </submittedName>
</protein>
<dbReference type="AlphaFoldDB" id="A0AAN7A168"/>
<reference evidence="1" key="1">
    <citation type="journal article" date="2023" name="Mol. Phylogenet. Evol.">
        <title>Genome-scale phylogeny and comparative genomics of the fungal order Sordariales.</title>
        <authorList>
            <person name="Hensen N."/>
            <person name="Bonometti L."/>
            <person name="Westerberg I."/>
            <person name="Brannstrom I.O."/>
            <person name="Guillou S."/>
            <person name="Cros-Aarteil S."/>
            <person name="Calhoun S."/>
            <person name="Haridas S."/>
            <person name="Kuo A."/>
            <person name="Mondo S."/>
            <person name="Pangilinan J."/>
            <person name="Riley R."/>
            <person name="LaButti K."/>
            <person name="Andreopoulos B."/>
            <person name="Lipzen A."/>
            <person name="Chen C."/>
            <person name="Yan M."/>
            <person name="Daum C."/>
            <person name="Ng V."/>
            <person name="Clum A."/>
            <person name="Steindorff A."/>
            <person name="Ohm R.A."/>
            <person name="Martin F."/>
            <person name="Silar P."/>
            <person name="Natvig D.O."/>
            <person name="Lalanne C."/>
            <person name="Gautier V."/>
            <person name="Ament-Velasquez S.L."/>
            <person name="Kruys A."/>
            <person name="Hutchinson M.I."/>
            <person name="Powell A.J."/>
            <person name="Barry K."/>
            <person name="Miller A.N."/>
            <person name="Grigoriev I.V."/>
            <person name="Debuchy R."/>
            <person name="Gladieux P."/>
            <person name="Hiltunen Thoren M."/>
            <person name="Johannesson H."/>
        </authorList>
    </citation>
    <scope>NUCLEOTIDE SEQUENCE</scope>
    <source>
        <strain evidence="1">CBS 538.74</strain>
    </source>
</reference>
<proteinExistence type="predicted"/>
<evidence type="ECO:0000313" key="1">
    <source>
        <dbReference type="EMBL" id="KAK4158317.1"/>
    </source>
</evidence>
<name>A0AAN7A168_9PEZI</name>
<reference evidence="1" key="2">
    <citation type="submission" date="2023-05" db="EMBL/GenBank/DDBJ databases">
        <authorList>
            <consortium name="Lawrence Berkeley National Laboratory"/>
            <person name="Steindorff A."/>
            <person name="Hensen N."/>
            <person name="Bonometti L."/>
            <person name="Westerberg I."/>
            <person name="Brannstrom I.O."/>
            <person name="Guillou S."/>
            <person name="Cros-Aarteil S."/>
            <person name="Calhoun S."/>
            <person name="Haridas S."/>
            <person name="Kuo A."/>
            <person name="Mondo S."/>
            <person name="Pangilinan J."/>
            <person name="Riley R."/>
            <person name="Labutti K."/>
            <person name="Andreopoulos B."/>
            <person name="Lipzen A."/>
            <person name="Chen C."/>
            <person name="Yanf M."/>
            <person name="Daum C."/>
            <person name="Ng V."/>
            <person name="Clum A."/>
            <person name="Ohm R."/>
            <person name="Martin F."/>
            <person name="Silar P."/>
            <person name="Natvig D."/>
            <person name="Lalanne C."/>
            <person name="Gautier V."/>
            <person name="Ament-Velasquez S.L."/>
            <person name="Kruys A."/>
            <person name="Hutchinson M.I."/>
            <person name="Powell A.J."/>
            <person name="Barry K."/>
            <person name="Miller A.N."/>
            <person name="Grigoriev I.V."/>
            <person name="Debuchy R."/>
            <person name="Gladieux P."/>
            <person name="Thoren M.H."/>
            <person name="Johannesson H."/>
        </authorList>
    </citation>
    <scope>NUCLEOTIDE SEQUENCE</scope>
    <source>
        <strain evidence="1">CBS 538.74</strain>
    </source>
</reference>